<accession>A0ABR7WUZ4</accession>
<keyword evidence="2" id="KW-1185">Reference proteome</keyword>
<organism evidence="1 2">
    <name type="scientific">Mucilaginibacter pankratovii</name>
    <dbReference type="NCBI Taxonomy" id="2772110"/>
    <lineage>
        <taxon>Bacteria</taxon>
        <taxon>Pseudomonadati</taxon>
        <taxon>Bacteroidota</taxon>
        <taxon>Sphingobacteriia</taxon>
        <taxon>Sphingobacteriales</taxon>
        <taxon>Sphingobacteriaceae</taxon>
        <taxon>Mucilaginibacter</taxon>
    </lineage>
</organism>
<proteinExistence type="predicted"/>
<name>A0ABR7WUZ4_9SPHI</name>
<dbReference type="RefSeq" id="WP_191190023.1">
    <property type="nucleotide sequence ID" value="NZ_JACWMY010000008.1"/>
</dbReference>
<dbReference type="Proteomes" id="UP000606600">
    <property type="component" value="Unassembled WGS sequence"/>
</dbReference>
<dbReference type="EMBL" id="JACWMY010000008">
    <property type="protein sequence ID" value="MBD1365362.1"/>
    <property type="molecule type" value="Genomic_DNA"/>
</dbReference>
<sequence>MTPKSNTDDKFYSSCFRLSEADILKFDEQDNGPINNVLAGIAYSCYGVRLYDDQHGVSADMFFINGRGKLKGDIITLNIQDPDYYELLLRFCILLSEDYQDVDAIGAFNTFQQKLRGFLEKKRFTTVTSPELRKFRGQDAVLMSAAPRGIIKIDLIDPVEFYRDFFNNIVNAPIDKSKDYVYLMVNTQTSLIKIGTSNNPVYRERTLHSQEPTVHLIAYWCCGKDVEKNLHAKYAGRRVRGEWFRLGIRELTEIEKFMMA</sequence>
<protein>
    <submittedName>
        <fullName evidence="1">GIY-YIG nuclease family protein</fullName>
    </submittedName>
</protein>
<evidence type="ECO:0000313" key="2">
    <source>
        <dbReference type="Proteomes" id="UP000606600"/>
    </source>
</evidence>
<reference evidence="1 2" key="1">
    <citation type="submission" date="2020-09" db="EMBL/GenBank/DDBJ databases">
        <title>Novel species of Mucilaginibacter isolated from a glacier on the Tibetan Plateau.</title>
        <authorList>
            <person name="Liu Q."/>
            <person name="Xin Y.-H."/>
        </authorList>
    </citation>
    <scope>NUCLEOTIDE SEQUENCE [LARGE SCALE GENOMIC DNA]</scope>
    <source>
        <strain evidence="1 2">ZT4R22</strain>
    </source>
</reference>
<dbReference type="Pfam" id="PF13455">
    <property type="entry name" value="MUG113"/>
    <property type="match status" value="1"/>
</dbReference>
<gene>
    <name evidence="1" type="ORF">IDJ77_16225</name>
</gene>
<evidence type="ECO:0000313" key="1">
    <source>
        <dbReference type="EMBL" id="MBD1365362.1"/>
    </source>
</evidence>
<comment type="caution">
    <text evidence="1">The sequence shown here is derived from an EMBL/GenBank/DDBJ whole genome shotgun (WGS) entry which is preliminary data.</text>
</comment>